<gene>
    <name evidence="2" type="ORF">AC731_007050</name>
</gene>
<evidence type="ECO:0008006" key="4">
    <source>
        <dbReference type="Google" id="ProtNLM"/>
    </source>
</evidence>
<dbReference type="KEGG" id="thu:AC731_007050"/>
<accession>A0A127K434</accession>
<feature type="transmembrane region" description="Helical" evidence="1">
    <location>
        <begin position="75"/>
        <end position="103"/>
    </location>
</feature>
<keyword evidence="1" id="KW-0812">Transmembrane</keyword>
<evidence type="ECO:0000313" key="2">
    <source>
        <dbReference type="EMBL" id="AMO36719.1"/>
    </source>
</evidence>
<reference evidence="3" key="1">
    <citation type="submission" date="2016-03" db="EMBL/GenBank/DDBJ databases">
        <authorList>
            <person name="Ma C."/>
            <person name="Zhou S."/>
            <person name="Yang G."/>
        </authorList>
    </citation>
    <scope>NUCLEOTIDE SEQUENCE [LARGE SCALE GENOMIC DNA]</scope>
    <source>
        <strain evidence="3">SgZ-1</strain>
    </source>
</reference>
<dbReference type="AlphaFoldDB" id="A0A127K434"/>
<dbReference type="Proteomes" id="UP000036902">
    <property type="component" value="Chromosome"/>
</dbReference>
<dbReference type="STRING" id="1134435.AC731_007050"/>
<protein>
    <recommendedName>
        <fullName evidence="4">DUF4282 domain-containing protein</fullName>
    </recommendedName>
</protein>
<evidence type="ECO:0000313" key="3">
    <source>
        <dbReference type="Proteomes" id="UP000036902"/>
    </source>
</evidence>
<keyword evidence="1" id="KW-0472">Membrane</keyword>
<proteinExistence type="predicted"/>
<dbReference type="EMBL" id="CP014646">
    <property type="protein sequence ID" value="AMO36719.1"/>
    <property type="molecule type" value="Genomic_DNA"/>
</dbReference>
<name>A0A127K434_9RHOO</name>
<feature type="transmembrane region" description="Helical" evidence="1">
    <location>
        <begin position="109"/>
        <end position="128"/>
    </location>
</feature>
<keyword evidence="3" id="KW-1185">Reference proteome</keyword>
<dbReference type="RefSeq" id="WP_048702918.1">
    <property type="nucleotide sequence ID" value="NZ_CP014646.1"/>
</dbReference>
<keyword evidence="1" id="KW-1133">Transmembrane helix</keyword>
<evidence type="ECO:0000256" key="1">
    <source>
        <dbReference type="SAM" id="Phobius"/>
    </source>
</evidence>
<organism evidence="2 3">
    <name type="scientific">Thauera humireducens</name>
    <dbReference type="NCBI Taxonomy" id="1134435"/>
    <lineage>
        <taxon>Bacteria</taxon>
        <taxon>Pseudomonadati</taxon>
        <taxon>Pseudomonadota</taxon>
        <taxon>Betaproteobacteria</taxon>
        <taxon>Rhodocyclales</taxon>
        <taxon>Zoogloeaceae</taxon>
        <taxon>Thauera</taxon>
    </lineage>
</organism>
<sequence>MKKTCLKCGHANENSTGEPTEACPSCGAIYSRVEAAWSATPRPTTASKVRTFPPERDELVEAFAERLRGESLYPVFRSLVGVIYVVWMVFAALAVLGGGVAFWRSTGAAAFGALFMGIFLGVFFAVIAKVTREVSLMLADLSDAAVHIAARVRA</sequence>